<dbReference type="SUPFAM" id="SSF56219">
    <property type="entry name" value="DNase I-like"/>
    <property type="match status" value="1"/>
</dbReference>
<evidence type="ECO:0000313" key="2">
    <source>
        <dbReference type="EMBL" id="CAK0896255.1"/>
    </source>
</evidence>
<sequence>GAAKREAEERPSGSGGKGEEVRQALLRHFGPREGWSAALVQDFGALVPVVDAPPPAKPLAELSLQALLAREAKIKGQVNLAETALVAVQEEQAAVAVRVAEEADVLQKRRDHLEEVAGAVRARKRADLEQHKGPSPMEVGEPVEAEDGLGKVLLEGLEGFEAERERVLLLGGEGGALLAMAAEARSLVEKLAAAGARAREAAAAERARAAAAAAERAAAAQEAAPAADGSDDGADGSPGDRKRVGDFDLGPELVGPDAVFDEVGMEGEQRRAAWRAALAKRQRALVEWLHDDVGRLPAVLCLHEHRLKGKQAMARAAGWMQARGFSWHGQAALPTGSGPLESSGGVAAATLRPSAAAAAPGFPAHRFQVCEVNLGFREPCRVISAYFITKIGRAKENIGLLAALHEFVGQLESPWVVMGDWNMEPVGVREWARSAGALVCPEEPTCGSKVFDFAVVSRVLTGFVDVAEVLLRAPTMDHVPFKVVLRGVGPESIEGGCREWFEAVEAYLIDLYEIAPPSRWKGRAGGLRAQRVVMEVAWKQGCKRGVGAACRRWMSFAAACARWRALQEAATGGRCRAPLRKQQEVLMAFELEWPEEGPLAGLSVARAMSPLSSSSCQLTAQFVQEEARRRWRLDKQRKAAEWRAWAQAAATEKGGSAAYRFIKQVAVVPTEVLSGVDGGDDLRMPVAGEAAVAALLETRRPLWVKPSRAGEAAPENWDIQESVLPPLELEDLERVLGTYREGCGLGWDRPRPEQLLRLPRTYRRRFLELLMAWGRKPSREALRQLIVVFVPKATGGQRPIGLAAIWLRVWGRLRQPLVARWGASLQNPAFWGTSESPCERAGAVRNLPHVSHEELRVQAAATELPLALLRCYCVPCRTQRRVSWRGLVSKPLGANGAIVAGCSGAARLAKLLVHTLFVKIVRENPVVRLQNVVDDALLQAVGGRAQVAQQLPRATAALTEGLVAKGLVISQAKTGYLANSEDLGDELDGCWAHGPLARWTGARCLGGDAADGRWRRVREQGARLGAQVGHIQRGSPAATAIWGSAVTGLACGKLHGLRIAAMRAEGRLPMGASVGLRLRAMRGAAYRDPFVVHAVEVARSWGMTLETGLPSAVVVQECWLGACALALRRVGIEMVAFNAVIDWQARVLSLEFYSPGMPGQADAEAAEGAGCQGPAPPQPHWQARHRRMLAAVLGGPHWPQERLWKEGKARDGLRRLCGGRGTLRHRAFECEAWQMLRRDACSRELLEGARLVAQRGDVAAELFARALCPDPALAFPATADAALAAPRWFGAPPGSKFEGRVFVDGSAGFPALRGARRAGWAVVQIGLSGEVIGGMRGIVPRACGPKQEARDGEDYAFHMLAQFWFPSADGSGLEFFCDCAGTVGLALSQGNALAPLQAPTATARKVKAHKELSAAATWEEELLIRGNRAADLWAKRGAALWPIDEEQVWFLQACAWRAEELGRWFGELAATMVDREQLDSDGVVGTADLVYITPQEALGAAEQADAEVAALALEADLELGQTPGAAAGAAAGEEHGQAPAAAAAAELAEAAVAAPELKAAIAGAGVAREVRGHCVVVSRLENGDGAVAWCMKCGCRFWKRPPPAGTGLLGSCKGRPAPGERAAEARRLLMRLQEPKSKARLSDPQPPTLEEQARLAAVLRDGAGGEAGAGAPAGAGRPPRWGLRPVVADARQAAELHGFASPAAAARWARARAAAGRESPVGDGGA</sequence>
<dbReference type="EMBL" id="CAUYUJ010020163">
    <property type="protein sequence ID" value="CAK0896255.1"/>
    <property type="molecule type" value="Genomic_DNA"/>
</dbReference>
<protein>
    <submittedName>
        <fullName evidence="2">Uncharacterized protein</fullName>
    </submittedName>
</protein>
<dbReference type="Gene3D" id="3.60.10.10">
    <property type="entry name" value="Endonuclease/exonuclease/phosphatase"/>
    <property type="match status" value="1"/>
</dbReference>
<feature type="region of interest" description="Disordered" evidence="1">
    <location>
        <begin position="1"/>
        <end position="20"/>
    </location>
</feature>
<gene>
    <name evidence="2" type="ORF">PCOR1329_LOCUS74774</name>
</gene>
<feature type="compositionally biased region" description="Gly residues" evidence="1">
    <location>
        <begin position="1663"/>
        <end position="1673"/>
    </location>
</feature>
<name>A0ABN9XA62_9DINO</name>
<feature type="compositionally biased region" description="Low complexity" evidence="1">
    <location>
        <begin position="1674"/>
        <end position="1684"/>
    </location>
</feature>
<feature type="non-terminal residue" evidence="2">
    <location>
        <position position="1"/>
    </location>
</feature>
<feature type="region of interest" description="Disordered" evidence="1">
    <location>
        <begin position="1663"/>
        <end position="1684"/>
    </location>
</feature>
<keyword evidence="3" id="KW-1185">Reference proteome</keyword>
<comment type="caution">
    <text evidence="2">The sequence shown here is derived from an EMBL/GenBank/DDBJ whole genome shotgun (WGS) entry which is preliminary data.</text>
</comment>
<evidence type="ECO:0000256" key="1">
    <source>
        <dbReference type="SAM" id="MobiDB-lite"/>
    </source>
</evidence>
<evidence type="ECO:0000313" key="3">
    <source>
        <dbReference type="Proteomes" id="UP001189429"/>
    </source>
</evidence>
<feature type="region of interest" description="Disordered" evidence="1">
    <location>
        <begin position="220"/>
        <end position="250"/>
    </location>
</feature>
<dbReference type="InterPro" id="IPR036691">
    <property type="entry name" value="Endo/exonu/phosph_ase_sf"/>
</dbReference>
<proteinExistence type="predicted"/>
<feature type="non-terminal residue" evidence="2">
    <location>
        <position position="1726"/>
    </location>
</feature>
<organism evidence="2 3">
    <name type="scientific">Prorocentrum cordatum</name>
    <dbReference type="NCBI Taxonomy" id="2364126"/>
    <lineage>
        <taxon>Eukaryota</taxon>
        <taxon>Sar</taxon>
        <taxon>Alveolata</taxon>
        <taxon>Dinophyceae</taxon>
        <taxon>Prorocentrales</taxon>
        <taxon>Prorocentraceae</taxon>
        <taxon>Prorocentrum</taxon>
    </lineage>
</organism>
<dbReference type="Proteomes" id="UP001189429">
    <property type="component" value="Unassembled WGS sequence"/>
</dbReference>
<reference evidence="2" key="1">
    <citation type="submission" date="2023-10" db="EMBL/GenBank/DDBJ databases">
        <authorList>
            <person name="Chen Y."/>
            <person name="Shah S."/>
            <person name="Dougan E. K."/>
            <person name="Thang M."/>
            <person name="Chan C."/>
        </authorList>
    </citation>
    <scope>NUCLEOTIDE SEQUENCE [LARGE SCALE GENOMIC DNA]</scope>
</reference>
<accession>A0ABN9XA62</accession>